<dbReference type="Gene3D" id="1.10.443.10">
    <property type="entry name" value="Intergrase catalytic core"/>
    <property type="match status" value="1"/>
</dbReference>
<evidence type="ECO:0000313" key="9">
    <source>
        <dbReference type="Proteomes" id="UP000198346"/>
    </source>
</evidence>
<name>A0A239PZB3_9PROT</name>
<evidence type="ECO:0000256" key="1">
    <source>
        <dbReference type="ARBA" id="ARBA00008857"/>
    </source>
</evidence>
<evidence type="ECO:0000259" key="6">
    <source>
        <dbReference type="PROSITE" id="PS51898"/>
    </source>
</evidence>
<dbReference type="InterPro" id="IPR002104">
    <property type="entry name" value="Integrase_catalytic"/>
</dbReference>
<sequence>MSDIRKRVGRKGTTYQVRYPSKSSKTGYAYATFSTLKEARNFVESGGTRANQSVRQCEIKTVGQAVDKWLAICVKEGRDGRDPITRHTEKTYGRRAEVMKAYEWGKALQELQAPDIVEFRSWLLSRHSRYQAHKVLSSFHSVMKEMALRGHIASNVAAGISIRADSRYDEPVVIPTPADVQALLAAADRLANSKNKQTARTWERYRPMLYLAADTGMRPQEYLVIQPFNITEEGAKVDRALEGGGYKLSVPKTAAGRRTIEISPQTRELVTHYRDHKMIPNKFDLLFPTSTGRWQSIDNWRKRGFYAVCCEAGLMKTVEEDGETVERPKYKPYDLRHFYASMLIERRTNLKKIQKLMGHEDIKTTLNIYGHLIEAAETRDDSSVGLLSILTARNSCGESVASPL</sequence>
<evidence type="ECO:0000259" key="7">
    <source>
        <dbReference type="PROSITE" id="PS51900"/>
    </source>
</evidence>
<keyword evidence="9" id="KW-1185">Reference proteome</keyword>
<dbReference type="InterPro" id="IPR050090">
    <property type="entry name" value="Tyrosine_recombinase_XerCD"/>
</dbReference>
<evidence type="ECO:0000256" key="5">
    <source>
        <dbReference type="PROSITE-ProRule" id="PRU01248"/>
    </source>
</evidence>
<evidence type="ECO:0000256" key="4">
    <source>
        <dbReference type="ARBA" id="ARBA00023172"/>
    </source>
</evidence>
<evidence type="ECO:0000313" key="8">
    <source>
        <dbReference type="EMBL" id="SNT75689.1"/>
    </source>
</evidence>
<evidence type="ECO:0000256" key="3">
    <source>
        <dbReference type="ARBA" id="ARBA00023125"/>
    </source>
</evidence>
<accession>A0A239PZB3</accession>
<dbReference type="PANTHER" id="PTHR30349:SF64">
    <property type="entry name" value="PROPHAGE INTEGRASE INTD-RELATED"/>
    <property type="match status" value="1"/>
</dbReference>
<feature type="domain" description="Tyr recombinase" evidence="6">
    <location>
        <begin position="169"/>
        <end position="385"/>
    </location>
</feature>
<keyword evidence="3 5" id="KW-0238">DNA-binding</keyword>
<dbReference type="Pfam" id="PF00589">
    <property type="entry name" value="Phage_integrase"/>
    <property type="match status" value="1"/>
</dbReference>
<dbReference type="SUPFAM" id="SSF56349">
    <property type="entry name" value="DNA breaking-rejoining enzymes"/>
    <property type="match status" value="1"/>
</dbReference>
<dbReference type="Proteomes" id="UP000198346">
    <property type="component" value="Unassembled WGS sequence"/>
</dbReference>
<dbReference type="InterPro" id="IPR013762">
    <property type="entry name" value="Integrase-like_cat_sf"/>
</dbReference>
<feature type="domain" description="Core-binding (CB)" evidence="7">
    <location>
        <begin position="60"/>
        <end position="147"/>
    </location>
</feature>
<dbReference type="OrthoDB" id="9785687at2"/>
<proteinExistence type="inferred from homology"/>
<dbReference type="EMBL" id="FZQA01000009">
    <property type="protein sequence ID" value="SNT75689.1"/>
    <property type="molecule type" value="Genomic_DNA"/>
</dbReference>
<dbReference type="CDD" id="cd01189">
    <property type="entry name" value="INT_ICEBs1_C_like"/>
    <property type="match status" value="1"/>
</dbReference>
<comment type="similarity">
    <text evidence="1">Belongs to the 'phage' integrase family.</text>
</comment>
<dbReference type="GO" id="GO:0003677">
    <property type="term" value="F:DNA binding"/>
    <property type="evidence" value="ECO:0007669"/>
    <property type="project" value="UniProtKB-UniRule"/>
</dbReference>
<dbReference type="InterPro" id="IPR011010">
    <property type="entry name" value="DNA_brk_join_enz"/>
</dbReference>
<dbReference type="GO" id="GO:0006310">
    <property type="term" value="P:DNA recombination"/>
    <property type="evidence" value="ECO:0007669"/>
    <property type="project" value="UniProtKB-KW"/>
</dbReference>
<evidence type="ECO:0000256" key="2">
    <source>
        <dbReference type="ARBA" id="ARBA00022908"/>
    </source>
</evidence>
<keyword evidence="2" id="KW-0229">DNA integration</keyword>
<dbReference type="InterPro" id="IPR010998">
    <property type="entry name" value="Integrase_recombinase_N"/>
</dbReference>
<dbReference type="PROSITE" id="PS51900">
    <property type="entry name" value="CB"/>
    <property type="match status" value="1"/>
</dbReference>
<dbReference type="InterPro" id="IPR044068">
    <property type="entry name" value="CB"/>
</dbReference>
<dbReference type="PROSITE" id="PS51898">
    <property type="entry name" value="TYR_RECOMBINASE"/>
    <property type="match status" value="1"/>
</dbReference>
<organism evidence="8 9">
    <name type="scientific">Amphiplicatus metriothermophilus</name>
    <dbReference type="NCBI Taxonomy" id="1519374"/>
    <lineage>
        <taxon>Bacteria</taxon>
        <taxon>Pseudomonadati</taxon>
        <taxon>Pseudomonadota</taxon>
        <taxon>Alphaproteobacteria</taxon>
        <taxon>Parvularculales</taxon>
        <taxon>Parvularculaceae</taxon>
        <taxon>Amphiplicatus</taxon>
    </lineage>
</organism>
<dbReference type="GO" id="GO:0015074">
    <property type="term" value="P:DNA integration"/>
    <property type="evidence" value="ECO:0007669"/>
    <property type="project" value="UniProtKB-KW"/>
</dbReference>
<dbReference type="RefSeq" id="WP_089413265.1">
    <property type="nucleotide sequence ID" value="NZ_FZQA01000009.1"/>
</dbReference>
<keyword evidence="4" id="KW-0233">DNA recombination</keyword>
<gene>
    <name evidence="8" type="ORF">SAMN06297382_2837</name>
</gene>
<protein>
    <submittedName>
        <fullName evidence="8">Site-specific recombinase XerD</fullName>
    </submittedName>
</protein>
<dbReference type="PANTHER" id="PTHR30349">
    <property type="entry name" value="PHAGE INTEGRASE-RELATED"/>
    <property type="match status" value="1"/>
</dbReference>
<reference evidence="8 9" key="1">
    <citation type="submission" date="2017-07" db="EMBL/GenBank/DDBJ databases">
        <authorList>
            <person name="Sun Z.S."/>
            <person name="Albrecht U."/>
            <person name="Echele G."/>
            <person name="Lee C.C."/>
        </authorList>
    </citation>
    <scope>NUCLEOTIDE SEQUENCE [LARGE SCALE GENOMIC DNA]</scope>
    <source>
        <strain evidence="8 9">CGMCC 1.12710</strain>
    </source>
</reference>
<dbReference type="AlphaFoldDB" id="A0A239PZB3"/>
<dbReference type="Gene3D" id="1.10.150.130">
    <property type="match status" value="1"/>
</dbReference>